<comment type="caution">
    <text evidence="1">The sequence shown here is derived from an EMBL/GenBank/DDBJ whole genome shotgun (WGS) entry which is preliminary data.</text>
</comment>
<evidence type="ECO:0000313" key="2">
    <source>
        <dbReference type="Proteomes" id="UP001629235"/>
    </source>
</evidence>
<organism evidence="1 2">
    <name type="scientific">Paraburkholderia rhynchosiae</name>
    <dbReference type="NCBI Taxonomy" id="487049"/>
    <lineage>
        <taxon>Bacteria</taxon>
        <taxon>Pseudomonadati</taxon>
        <taxon>Pseudomonadota</taxon>
        <taxon>Betaproteobacteria</taxon>
        <taxon>Burkholderiales</taxon>
        <taxon>Burkholderiaceae</taxon>
        <taxon>Paraburkholderia</taxon>
    </lineage>
</organism>
<dbReference type="Proteomes" id="UP001629235">
    <property type="component" value="Unassembled WGS sequence"/>
</dbReference>
<reference evidence="1 2" key="1">
    <citation type="journal article" date="2024" name="Chem. Sci.">
        <title>Discovery of megapolipeptins by genome mining of a Burkholderiales bacteria collection.</title>
        <authorList>
            <person name="Paulo B.S."/>
            <person name="Recchia M.J.J."/>
            <person name="Lee S."/>
            <person name="Fergusson C.H."/>
            <person name="Romanowski S.B."/>
            <person name="Hernandez A."/>
            <person name="Krull N."/>
            <person name="Liu D.Y."/>
            <person name="Cavanagh H."/>
            <person name="Bos A."/>
            <person name="Gray C.A."/>
            <person name="Murphy B.T."/>
            <person name="Linington R.G."/>
            <person name="Eustaquio A.S."/>
        </authorList>
    </citation>
    <scope>NUCLEOTIDE SEQUENCE [LARGE SCALE GENOMIC DNA]</scope>
    <source>
        <strain evidence="1 2">RL18-126-BIB-B</strain>
    </source>
</reference>
<protein>
    <submittedName>
        <fullName evidence="1">Uncharacterized protein</fullName>
    </submittedName>
</protein>
<dbReference type="EMBL" id="JAQQDW010000123">
    <property type="protein sequence ID" value="MFM0108544.1"/>
    <property type="molecule type" value="Genomic_DNA"/>
</dbReference>
<gene>
    <name evidence="1" type="ORF">PQR01_35265</name>
</gene>
<proteinExistence type="predicted"/>
<evidence type="ECO:0000313" key="1">
    <source>
        <dbReference type="EMBL" id="MFM0108544.1"/>
    </source>
</evidence>
<accession>A0ACC7NN54</accession>
<sequence>MSLDILVEEYLSTMKEDGELDKFLPILLTAMGHVVLSSPQKGARQSGGDLVTVGRDDDGGVKKVFVWVIKCGDIDRAAWNSGEQSVRPTLDSVVDVYLSANLSPSRQHLPKKVCIVTNGEFRQTVQQEITGYLRAYQQRNLVETGEVNGAMLADWTGKHMLDERVLPDALRSLMRRALSNVDTPEASIEHARQLVCRLLQSARTATGSHRTQQRKVTGYLRAIALFNAILFGWARQANNLEGAYVTAEFTLLAAWAFVHQDEWKDKAWIRPLFTQFLAHYLVVVSAYHAKLEPYYRTQGAFGIALRDSSLVAERVFEEIGRLGASSVMLTLMADVPNGTLLSMAGDDLASKLVALLQTHTVATVPCYDRNAIDISCGMAALVMTRRAELAREWLHGLVHRLVNALQSRIYAPLSSDSFDDLVAIRHGQLAMRDDLLHITTLVPTLAFWCYELDCVEEYKVLREQALPRFNGTTLNVWFADKDYESLLDSPERLAQSGFGASIHLPDSMSDLPSVLPGHTGDMLLLGDFEAFRFNLGGIAFLASRHWKLQLPHDIPFALANAVTHSRPTPSDFVT</sequence>
<name>A0ACC7NN54_9BURK</name>
<keyword evidence="2" id="KW-1185">Reference proteome</keyword>